<organism evidence="3 5">
    <name type="scientific">Janibacter indicus</name>
    <dbReference type="NCBI Taxonomy" id="857417"/>
    <lineage>
        <taxon>Bacteria</taxon>
        <taxon>Bacillati</taxon>
        <taxon>Actinomycetota</taxon>
        <taxon>Actinomycetes</taxon>
        <taxon>Micrococcales</taxon>
        <taxon>Intrasporangiaceae</taxon>
        <taxon>Janibacter</taxon>
    </lineage>
</organism>
<dbReference type="Proteomes" id="UP000182938">
    <property type="component" value="Chromosome"/>
</dbReference>
<dbReference type="EMBL" id="CP062789">
    <property type="protein sequence ID" value="QOK22170.1"/>
    <property type="molecule type" value="Genomic_DNA"/>
</dbReference>
<keyword evidence="5" id="KW-1185">Reference proteome</keyword>
<evidence type="ECO:0000313" key="4">
    <source>
        <dbReference type="EMBL" id="QOK22170.1"/>
    </source>
</evidence>
<dbReference type="EMBL" id="CP013290">
    <property type="protein sequence ID" value="APH02232.1"/>
    <property type="molecule type" value="Genomic_DNA"/>
</dbReference>
<dbReference type="PROSITE" id="PS51257">
    <property type="entry name" value="PROKAR_LIPOPROTEIN"/>
    <property type="match status" value="1"/>
</dbReference>
<evidence type="ECO:0000256" key="1">
    <source>
        <dbReference type="SAM" id="MobiDB-lite"/>
    </source>
</evidence>
<reference evidence="4 6" key="2">
    <citation type="submission" date="2020-10" db="EMBL/GenBank/DDBJ databases">
        <title>Janibacter indicus TT2 genome sequence.</title>
        <authorList>
            <person name="Lee K."/>
            <person name="Ganzorig M."/>
        </authorList>
    </citation>
    <scope>NUCLEOTIDE SEQUENCE [LARGE SCALE GENOMIC DNA]</scope>
    <source>
        <strain evidence="4 6">TT2</strain>
    </source>
</reference>
<keyword evidence="2" id="KW-0732">Signal</keyword>
<reference evidence="3 5" key="1">
    <citation type="submission" date="2015-11" db="EMBL/GenBank/DDBJ databases">
        <authorList>
            <person name="Zhang Y."/>
            <person name="Guo Z."/>
        </authorList>
    </citation>
    <scope>NUCLEOTIDE SEQUENCE [LARGE SCALE GENOMIC DNA]</scope>
    <source>
        <strain evidence="3 5">YFY001</strain>
    </source>
</reference>
<evidence type="ECO:0008006" key="7">
    <source>
        <dbReference type="Google" id="ProtNLM"/>
    </source>
</evidence>
<evidence type="ECO:0000313" key="5">
    <source>
        <dbReference type="Proteomes" id="UP000182938"/>
    </source>
</evidence>
<dbReference type="Proteomes" id="UP000593998">
    <property type="component" value="Chromosome"/>
</dbReference>
<feature type="signal peptide" evidence="2">
    <location>
        <begin position="1"/>
        <end position="28"/>
    </location>
</feature>
<dbReference type="KEGG" id="jte:ASJ30_12410"/>
<feature type="compositionally biased region" description="Low complexity" evidence="1">
    <location>
        <begin position="47"/>
        <end position="67"/>
    </location>
</feature>
<evidence type="ECO:0000313" key="3">
    <source>
        <dbReference type="EMBL" id="APH02232.1"/>
    </source>
</evidence>
<proteinExistence type="predicted"/>
<sequence>MTARDHAPRRRASLLLAGAVALSVSGCALLPGQASPSSSGEPVETLTPTPTDDATASSSTSPSGDPTGPKPQTPDPVALADGMRTYMDAASSVTIRGTLHDTERDMQMKIHAEGSTAGLAQQVTSDAGISRTTLELPGGGTMESIVVGWDHYLRVDQQWIDTRKPKLDSPLRKRVGEWVKVPRQQSPVEQYKPHRLLKSSFFGVGLTPEDVRRSPASTVALGDEWAYLLQLNKAGKEGGNDQQRQVWLSTDGNAALLKMTYGTYPARTTLSFGDWGSSRENWKAPAGARTLKEFGDEDL</sequence>
<dbReference type="AlphaFoldDB" id="A0A1L3MIS9"/>
<evidence type="ECO:0000256" key="2">
    <source>
        <dbReference type="SAM" id="SignalP"/>
    </source>
</evidence>
<gene>
    <name evidence="3" type="ORF">ASJ30_12410</name>
    <name evidence="4" type="ORF">IGS73_13865</name>
</gene>
<evidence type="ECO:0000313" key="6">
    <source>
        <dbReference type="Proteomes" id="UP000593998"/>
    </source>
</evidence>
<feature type="chain" id="PRO_5038218912" description="Lipoprotein" evidence="2">
    <location>
        <begin position="29"/>
        <end position="299"/>
    </location>
</feature>
<name>A0A1L3MIS9_9MICO</name>
<dbReference type="RefSeq" id="WP_072625385.1">
    <property type="nucleotide sequence ID" value="NZ_CP013290.1"/>
</dbReference>
<feature type="region of interest" description="Disordered" evidence="1">
    <location>
        <begin position="29"/>
        <end position="79"/>
    </location>
</feature>
<accession>A0A1L3MIS9</accession>
<protein>
    <recommendedName>
        <fullName evidence="7">Lipoprotein</fullName>
    </recommendedName>
</protein>